<feature type="domain" description="GGDEF" evidence="1">
    <location>
        <begin position="509"/>
        <end position="636"/>
    </location>
</feature>
<dbReference type="GO" id="GO:1902201">
    <property type="term" value="P:negative regulation of bacterial-type flagellum-dependent cell motility"/>
    <property type="evidence" value="ECO:0007669"/>
    <property type="project" value="TreeGrafter"/>
</dbReference>
<dbReference type="NCBIfam" id="TIGR00254">
    <property type="entry name" value="GGDEF"/>
    <property type="match status" value="1"/>
</dbReference>
<dbReference type="InterPro" id="IPR003018">
    <property type="entry name" value="GAF"/>
</dbReference>
<name>A0A329MJN5_9BACL</name>
<dbReference type="GO" id="GO:0005886">
    <property type="term" value="C:plasma membrane"/>
    <property type="evidence" value="ECO:0007669"/>
    <property type="project" value="TreeGrafter"/>
</dbReference>
<dbReference type="Gene3D" id="3.30.450.40">
    <property type="match status" value="2"/>
</dbReference>
<dbReference type="SUPFAM" id="SSF55073">
    <property type="entry name" value="Nucleotide cyclase"/>
    <property type="match status" value="1"/>
</dbReference>
<evidence type="ECO:0000259" key="1">
    <source>
        <dbReference type="PROSITE" id="PS50887"/>
    </source>
</evidence>
<dbReference type="InterPro" id="IPR043128">
    <property type="entry name" value="Rev_trsase/Diguanyl_cyclase"/>
</dbReference>
<dbReference type="GO" id="GO:0043709">
    <property type="term" value="P:cell adhesion involved in single-species biofilm formation"/>
    <property type="evidence" value="ECO:0007669"/>
    <property type="project" value="TreeGrafter"/>
</dbReference>
<dbReference type="Proteomes" id="UP000250369">
    <property type="component" value="Unassembled WGS sequence"/>
</dbReference>
<dbReference type="FunFam" id="3.30.70.270:FF:000001">
    <property type="entry name" value="Diguanylate cyclase domain protein"/>
    <property type="match status" value="1"/>
</dbReference>
<dbReference type="InterPro" id="IPR050469">
    <property type="entry name" value="Diguanylate_Cyclase"/>
</dbReference>
<protein>
    <submittedName>
        <fullName evidence="2">GGDEF domain-containing protein</fullName>
    </submittedName>
</protein>
<dbReference type="PROSITE" id="PS50887">
    <property type="entry name" value="GGDEF"/>
    <property type="match status" value="1"/>
</dbReference>
<gene>
    <name evidence="2" type="ORF">DQG23_18505</name>
</gene>
<dbReference type="CDD" id="cd01949">
    <property type="entry name" value="GGDEF"/>
    <property type="match status" value="1"/>
</dbReference>
<sequence>MATENKSAYYSVEIEPKFKLSCEFLPSDKGMEERSFHILLKESFRCWAEQVTGMDPDTPRTLLFCDGNGRLIALFESGSLIESGTSFDFLERELGREPAAAEAVLMTKVRAPLVPVECARNGIVAMIGLLTSDEELPSSWFHAISLSFVPHLKWNLEKQLAAVTAIEKQQLEIETKKRDLLYQAAEKLHSLIDVESILTELIARLRALFPAASIDLLLSQDNHSSSIPVKPLNFMRVEEDICTRSFMEGREIVAHGSVGFIKEAALPLVGNQGVYGVIHFSVIAGEIPSSDIQMLSALARTAGTAFENAKLYEQSNVLVSELRLINEITKRLNQSLQLNEIFNFASTELIKIFDADFCCILQLDRECGKLVVQATNLPALVNESFSPDYGFSGIVVETKEALIISDYWSNPKVQSKLMEKSKSRSLIASPIIVNGDVVGVVLVTHQLPSFFSYENYKLLQVLSSHIGLAIANASLHNEVKRMVITDNLTGLYERHYLDEQVNLHQKKDFCGSLIVVDIDNFKSVNDTFGHQIGDKILIQVSAIIRTCIRDTDIAARWGGEELAIYLPQVSRDQSVRIAERIRSRVVNETEPEVTVSCGLSDWHWQDDKISVESLFYRSDMALYKAKHEGKNQIKFG</sequence>
<accession>A0A329MJN5</accession>
<dbReference type="AlphaFoldDB" id="A0A329MJN5"/>
<dbReference type="PANTHER" id="PTHR45138">
    <property type="entry name" value="REGULATORY COMPONENTS OF SENSORY TRANSDUCTION SYSTEM"/>
    <property type="match status" value="1"/>
</dbReference>
<dbReference type="InterPro" id="IPR029016">
    <property type="entry name" value="GAF-like_dom_sf"/>
</dbReference>
<comment type="caution">
    <text evidence="2">The sequence shown here is derived from an EMBL/GenBank/DDBJ whole genome shotgun (WGS) entry which is preliminary data.</text>
</comment>
<dbReference type="SUPFAM" id="SSF55781">
    <property type="entry name" value="GAF domain-like"/>
    <property type="match status" value="2"/>
</dbReference>
<dbReference type="PANTHER" id="PTHR45138:SF9">
    <property type="entry name" value="DIGUANYLATE CYCLASE DGCM-RELATED"/>
    <property type="match status" value="1"/>
</dbReference>
<dbReference type="Gene3D" id="3.30.70.270">
    <property type="match status" value="1"/>
</dbReference>
<dbReference type="Pfam" id="PF00990">
    <property type="entry name" value="GGDEF"/>
    <property type="match status" value="1"/>
</dbReference>
<dbReference type="SMART" id="SM00267">
    <property type="entry name" value="GGDEF"/>
    <property type="match status" value="1"/>
</dbReference>
<dbReference type="GO" id="GO:0052621">
    <property type="term" value="F:diguanylate cyclase activity"/>
    <property type="evidence" value="ECO:0007669"/>
    <property type="project" value="TreeGrafter"/>
</dbReference>
<dbReference type="EMBL" id="QMFB01000010">
    <property type="protein sequence ID" value="RAV20024.1"/>
    <property type="molecule type" value="Genomic_DNA"/>
</dbReference>
<dbReference type="Pfam" id="PF13185">
    <property type="entry name" value="GAF_2"/>
    <property type="match status" value="1"/>
</dbReference>
<dbReference type="OrthoDB" id="9759607at2"/>
<evidence type="ECO:0000313" key="3">
    <source>
        <dbReference type="Proteomes" id="UP000250369"/>
    </source>
</evidence>
<evidence type="ECO:0000313" key="2">
    <source>
        <dbReference type="EMBL" id="RAV20024.1"/>
    </source>
</evidence>
<dbReference type="InterPro" id="IPR029787">
    <property type="entry name" value="Nucleotide_cyclase"/>
</dbReference>
<keyword evidence="3" id="KW-1185">Reference proteome</keyword>
<organism evidence="2 3">
    <name type="scientific">Paenibacillus contaminans</name>
    <dbReference type="NCBI Taxonomy" id="450362"/>
    <lineage>
        <taxon>Bacteria</taxon>
        <taxon>Bacillati</taxon>
        <taxon>Bacillota</taxon>
        <taxon>Bacilli</taxon>
        <taxon>Bacillales</taxon>
        <taxon>Paenibacillaceae</taxon>
        <taxon>Paenibacillus</taxon>
    </lineage>
</organism>
<proteinExistence type="predicted"/>
<dbReference type="InterPro" id="IPR000160">
    <property type="entry name" value="GGDEF_dom"/>
</dbReference>
<reference evidence="2 3" key="1">
    <citation type="journal article" date="2009" name="Int. J. Syst. Evol. Microbiol.">
        <title>Paenibacillus contaminans sp. nov., isolated from a contaminated laboratory plate.</title>
        <authorList>
            <person name="Chou J.H."/>
            <person name="Lee J.H."/>
            <person name="Lin M.C."/>
            <person name="Chang P.S."/>
            <person name="Arun A.B."/>
            <person name="Young C.C."/>
            <person name="Chen W.M."/>
        </authorList>
    </citation>
    <scope>NUCLEOTIDE SEQUENCE [LARGE SCALE GENOMIC DNA]</scope>
    <source>
        <strain evidence="2 3">CKOBP-6</strain>
    </source>
</reference>
<dbReference type="SMART" id="SM00065">
    <property type="entry name" value="GAF"/>
    <property type="match status" value="2"/>
</dbReference>